<evidence type="ECO:0000256" key="3">
    <source>
        <dbReference type="ARBA" id="ARBA00022692"/>
    </source>
</evidence>
<reference evidence="7 8" key="1">
    <citation type="submission" date="2019-06" db="EMBL/GenBank/DDBJ databases">
        <title>Sequencing the genomes of 1000 actinobacteria strains.</title>
        <authorList>
            <person name="Klenk H.-P."/>
        </authorList>
    </citation>
    <scope>NUCLEOTIDE SEQUENCE [LARGE SCALE GENOMIC DNA]</scope>
    <source>
        <strain evidence="7 8">DSM 12362</strain>
    </source>
</reference>
<evidence type="ECO:0000313" key="7">
    <source>
        <dbReference type="EMBL" id="TQM97453.1"/>
    </source>
</evidence>
<keyword evidence="8" id="KW-1185">Reference proteome</keyword>
<dbReference type="PANTHER" id="PTHR39087">
    <property type="entry name" value="UPF0104 MEMBRANE PROTEIN MJ1595"/>
    <property type="match status" value="1"/>
</dbReference>
<feature type="transmembrane region" description="Helical" evidence="6">
    <location>
        <begin position="58"/>
        <end position="76"/>
    </location>
</feature>
<proteinExistence type="predicted"/>
<evidence type="ECO:0000256" key="5">
    <source>
        <dbReference type="ARBA" id="ARBA00023136"/>
    </source>
</evidence>
<evidence type="ECO:0000313" key="8">
    <source>
        <dbReference type="Proteomes" id="UP000315133"/>
    </source>
</evidence>
<feature type="transmembrane region" description="Helical" evidence="6">
    <location>
        <begin position="233"/>
        <end position="256"/>
    </location>
</feature>
<feature type="transmembrane region" description="Helical" evidence="6">
    <location>
        <begin position="314"/>
        <end position="336"/>
    </location>
</feature>
<dbReference type="Pfam" id="PF03706">
    <property type="entry name" value="LPG_synthase_TM"/>
    <property type="match status" value="1"/>
</dbReference>
<dbReference type="GO" id="GO:0005886">
    <property type="term" value="C:plasma membrane"/>
    <property type="evidence" value="ECO:0007669"/>
    <property type="project" value="UniProtKB-SubCell"/>
</dbReference>
<dbReference type="RefSeq" id="WP_170233607.1">
    <property type="nucleotide sequence ID" value="NZ_BAAAIL010000002.1"/>
</dbReference>
<dbReference type="Proteomes" id="UP000315133">
    <property type="component" value="Unassembled WGS sequence"/>
</dbReference>
<feature type="transmembrane region" description="Helical" evidence="6">
    <location>
        <begin position="163"/>
        <end position="186"/>
    </location>
</feature>
<feature type="transmembrane region" description="Helical" evidence="6">
    <location>
        <begin position="96"/>
        <end position="116"/>
    </location>
</feature>
<protein>
    <submittedName>
        <fullName evidence="7">Uncharacterized membrane protein YbhN (UPF0104 family)</fullName>
    </submittedName>
</protein>
<keyword evidence="4 6" id="KW-1133">Transmembrane helix</keyword>
<comment type="subcellular location">
    <subcellularLocation>
        <location evidence="1">Cell membrane</location>
        <topology evidence="1">Multi-pass membrane protein</topology>
    </subcellularLocation>
</comment>
<gene>
    <name evidence="7" type="ORF">FB476_2364</name>
</gene>
<dbReference type="EMBL" id="VFPU01000001">
    <property type="protein sequence ID" value="TQM97453.1"/>
    <property type="molecule type" value="Genomic_DNA"/>
</dbReference>
<evidence type="ECO:0000256" key="6">
    <source>
        <dbReference type="SAM" id="Phobius"/>
    </source>
</evidence>
<feature type="transmembrane region" description="Helical" evidence="6">
    <location>
        <begin position="20"/>
        <end position="38"/>
    </location>
</feature>
<keyword evidence="5 6" id="KW-0472">Membrane</keyword>
<feature type="transmembrane region" description="Helical" evidence="6">
    <location>
        <begin position="276"/>
        <end position="302"/>
    </location>
</feature>
<accession>A0A543KQV0</accession>
<dbReference type="InterPro" id="IPR022791">
    <property type="entry name" value="L-PG_synthase/AglD"/>
</dbReference>
<name>A0A543KQV0_9MICO</name>
<organism evidence="7 8">
    <name type="scientific">Ornithinimicrobium humiphilum</name>
    <dbReference type="NCBI Taxonomy" id="125288"/>
    <lineage>
        <taxon>Bacteria</taxon>
        <taxon>Bacillati</taxon>
        <taxon>Actinomycetota</taxon>
        <taxon>Actinomycetes</taxon>
        <taxon>Micrococcales</taxon>
        <taxon>Ornithinimicrobiaceae</taxon>
        <taxon>Ornithinimicrobium</taxon>
    </lineage>
</organism>
<keyword evidence="2" id="KW-1003">Cell membrane</keyword>
<sequence>MSETAPALPRIGLREVLQSVVGLVLVALLIAYGLPYLLDTSWAAIGAQLGRVRPGTALLMAALLVAGLFCYTWVVLGSLPGVGHVQALKINAVSATIANLIPLGAAVGVAVSWMMLRTWGFSKSAISSSFLVTAVWNVLARVLLPVVGCLVLVAGPIDAPRVVITGAALAGAIGTAVVVVCVVMIASDRVAAVVARVLHAVLSPFSRRIREGRRLEALVADQRARAESVVRTGWLPMTLGMLGQFVLLFGLYWVAARVVGLDLPVAELICAYTFRQFLTVLAVTPGGLGVTEVGTAGLLVLFGADGGAASATALLYAIYAHLVVVPFGLAALTAWWTGTGRRAVAEGRLT</sequence>
<evidence type="ECO:0000256" key="4">
    <source>
        <dbReference type="ARBA" id="ARBA00022989"/>
    </source>
</evidence>
<comment type="caution">
    <text evidence="7">The sequence shown here is derived from an EMBL/GenBank/DDBJ whole genome shotgun (WGS) entry which is preliminary data.</text>
</comment>
<evidence type="ECO:0000256" key="2">
    <source>
        <dbReference type="ARBA" id="ARBA00022475"/>
    </source>
</evidence>
<evidence type="ECO:0000256" key="1">
    <source>
        <dbReference type="ARBA" id="ARBA00004651"/>
    </source>
</evidence>
<dbReference type="PANTHER" id="PTHR39087:SF2">
    <property type="entry name" value="UPF0104 MEMBRANE PROTEIN MJ1595"/>
    <property type="match status" value="1"/>
</dbReference>
<feature type="transmembrane region" description="Helical" evidence="6">
    <location>
        <begin position="128"/>
        <end position="157"/>
    </location>
</feature>
<dbReference type="AlphaFoldDB" id="A0A543KQV0"/>
<keyword evidence="3 6" id="KW-0812">Transmembrane</keyword>